<dbReference type="InterPro" id="IPR009056">
    <property type="entry name" value="Cyt_c-like_dom"/>
</dbReference>
<keyword evidence="4 8" id="KW-0732">Signal</keyword>
<dbReference type="PROSITE" id="PS51257">
    <property type="entry name" value="PROKAR_LIPOPROTEIN"/>
    <property type="match status" value="1"/>
</dbReference>
<feature type="domain" description="Cytochrome c" evidence="9">
    <location>
        <begin position="270"/>
        <end position="447"/>
    </location>
</feature>
<dbReference type="InterPro" id="IPR004852">
    <property type="entry name" value="Di-haem_cyt_c_peroxidsae"/>
</dbReference>
<evidence type="ECO:0000256" key="5">
    <source>
        <dbReference type="ARBA" id="ARBA00023002"/>
    </source>
</evidence>
<accession>A0A6V8I9W1</accession>
<proteinExistence type="predicted"/>
<keyword evidence="6 7" id="KW-0408">Iron</keyword>
<comment type="subcellular location">
    <subcellularLocation>
        <location evidence="1">Cell envelope</location>
    </subcellularLocation>
</comment>
<dbReference type="GO" id="GO:0004130">
    <property type="term" value="F:cytochrome-c peroxidase activity"/>
    <property type="evidence" value="ECO:0007669"/>
    <property type="project" value="TreeGrafter"/>
</dbReference>
<keyword evidence="10" id="KW-0575">Peroxidase</keyword>
<dbReference type="SUPFAM" id="SSF46626">
    <property type="entry name" value="Cytochrome c"/>
    <property type="match status" value="2"/>
</dbReference>
<evidence type="ECO:0000256" key="8">
    <source>
        <dbReference type="SAM" id="SignalP"/>
    </source>
</evidence>
<feature type="chain" id="PRO_5028453683" evidence="8">
    <location>
        <begin position="31"/>
        <end position="467"/>
    </location>
</feature>
<dbReference type="InterPro" id="IPR051395">
    <property type="entry name" value="Cytochrome_c_Peroxidase/MauG"/>
</dbReference>
<evidence type="ECO:0000256" key="1">
    <source>
        <dbReference type="ARBA" id="ARBA00004196"/>
    </source>
</evidence>
<dbReference type="GO" id="GO:0020037">
    <property type="term" value="F:heme binding"/>
    <property type="evidence" value="ECO:0007669"/>
    <property type="project" value="InterPro"/>
</dbReference>
<dbReference type="EMBL" id="BLJP01000004">
    <property type="protein sequence ID" value="GFE93366.1"/>
    <property type="molecule type" value="Genomic_DNA"/>
</dbReference>
<dbReference type="PANTHER" id="PTHR30600:SF10">
    <property type="entry name" value="BLL6722 PROTEIN"/>
    <property type="match status" value="1"/>
</dbReference>
<dbReference type="GO" id="GO:0009055">
    <property type="term" value="F:electron transfer activity"/>
    <property type="evidence" value="ECO:0007669"/>
    <property type="project" value="InterPro"/>
</dbReference>
<evidence type="ECO:0000313" key="10">
    <source>
        <dbReference type="EMBL" id="GFE93366.1"/>
    </source>
</evidence>
<evidence type="ECO:0000256" key="7">
    <source>
        <dbReference type="PROSITE-ProRule" id="PRU00433"/>
    </source>
</evidence>
<feature type="signal peptide" evidence="8">
    <location>
        <begin position="1"/>
        <end position="30"/>
    </location>
</feature>
<feature type="domain" description="Cytochrome c" evidence="9">
    <location>
        <begin position="62"/>
        <end position="213"/>
    </location>
</feature>
<keyword evidence="2 7" id="KW-0349">Heme</keyword>
<dbReference type="Proteomes" id="UP000548726">
    <property type="component" value="Unassembled WGS sequence"/>
</dbReference>
<evidence type="ECO:0000256" key="6">
    <source>
        <dbReference type="ARBA" id="ARBA00023004"/>
    </source>
</evidence>
<keyword evidence="5" id="KW-0560">Oxidoreductase</keyword>
<dbReference type="GO" id="GO:0030313">
    <property type="term" value="C:cell envelope"/>
    <property type="evidence" value="ECO:0007669"/>
    <property type="project" value="UniProtKB-SubCell"/>
</dbReference>
<sequence length="467" mass="49936">MRSFKLFQSTFLVTGCAALLALGLGGTARAQPAGGAACNPAADGSNPCPRKLHLHTQQPLSTMATVGKAMFFDPALSGSGKFSCASCHVPSLHYGPAGKASVFMGGVTGDREGRREIPSLTYLERQPPFSIGPDDAVADDVAPTIAVPVTGGAHAAKSASNTASSAANLVPQGGLFLDGRADTLHQQASGPMFDPDEMAGLPEKVTARLQTADYAAPLRDLAGIRGRKSSDFLLSEGLFALARYQIEDQKFHPYSSKFDAWLQGNARFSPIERQGYLLFNDPKKGNCAACHVDTVRGDGLPPLFTDHQYEALAAPRNPALTHTHDASYYDLGVCDQKPGGRKELAPYCGMFATPTLRNVATRQTFFHNGVFHSLEDVMDFYVLRDLEPGRFYPKGPDGKVQAYNDIPAAYQGNIDKSDAPFDRKPGEAPALNEAERKAIIAFLQTLTDGWTGDATQADASVTPQKNP</sequence>
<dbReference type="Gene3D" id="1.10.760.10">
    <property type="entry name" value="Cytochrome c-like domain"/>
    <property type="match status" value="2"/>
</dbReference>
<evidence type="ECO:0000313" key="11">
    <source>
        <dbReference type="Proteomes" id="UP000548726"/>
    </source>
</evidence>
<dbReference type="PROSITE" id="PS51007">
    <property type="entry name" value="CYTC"/>
    <property type="match status" value="2"/>
</dbReference>
<evidence type="ECO:0000256" key="4">
    <source>
        <dbReference type="ARBA" id="ARBA00022729"/>
    </source>
</evidence>
<keyword evidence="3 7" id="KW-0479">Metal-binding</keyword>
<gene>
    <name evidence="10" type="ORF">DmAi_14250</name>
</gene>
<comment type="caution">
    <text evidence="10">The sequence shown here is derived from an EMBL/GenBank/DDBJ whole genome shotgun (WGS) entry which is preliminary data.</text>
</comment>
<dbReference type="PANTHER" id="PTHR30600">
    <property type="entry name" value="CYTOCHROME C PEROXIDASE-RELATED"/>
    <property type="match status" value="1"/>
</dbReference>
<dbReference type="AlphaFoldDB" id="A0A6V8I9W1"/>
<dbReference type="Pfam" id="PF03150">
    <property type="entry name" value="CCP_MauG"/>
    <property type="match status" value="1"/>
</dbReference>
<name>A0A6V8I9W1_9PROT</name>
<reference evidence="10 11" key="1">
    <citation type="journal article" date="2020" name="Cell Rep.">
        <title>Local necrotic cells trigger systemic immune activation via gut microbiome dysbiosis in Drosophila.</title>
        <authorList>
            <person name="Kosakamoto H."/>
            <person name="Yamauchi T."/>
            <person name="Akuzawa-Tokita Y."/>
            <person name="Nishimura K."/>
            <person name="Soga T."/>
            <person name="Murakami T."/>
            <person name="Mori H."/>
            <person name="Yamamoto K."/>
            <person name="Miyazaki R."/>
            <person name="Koto A."/>
            <person name="Miura M."/>
            <person name="Obata F."/>
        </authorList>
    </citation>
    <scope>NUCLEOTIDE SEQUENCE [LARGE SCALE GENOMIC DNA]</scope>
    <source>
        <strain evidence="10 11">Ai</strain>
    </source>
</reference>
<evidence type="ECO:0000259" key="9">
    <source>
        <dbReference type="PROSITE" id="PS51007"/>
    </source>
</evidence>
<evidence type="ECO:0000256" key="2">
    <source>
        <dbReference type="ARBA" id="ARBA00022617"/>
    </source>
</evidence>
<dbReference type="InterPro" id="IPR036909">
    <property type="entry name" value="Cyt_c-like_dom_sf"/>
</dbReference>
<organism evidence="10 11">
    <name type="scientific">Acetobacter persici</name>
    <dbReference type="NCBI Taxonomy" id="1076596"/>
    <lineage>
        <taxon>Bacteria</taxon>
        <taxon>Pseudomonadati</taxon>
        <taxon>Pseudomonadota</taxon>
        <taxon>Alphaproteobacteria</taxon>
        <taxon>Acetobacterales</taxon>
        <taxon>Acetobacteraceae</taxon>
        <taxon>Acetobacter</taxon>
    </lineage>
</organism>
<dbReference type="RefSeq" id="WP_237388814.1">
    <property type="nucleotide sequence ID" value="NZ_BLJP01000004.1"/>
</dbReference>
<keyword evidence="11" id="KW-1185">Reference proteome</keyword>
<evidence type="ECO:0000256" key="3">
    <source>
        <dbReference type="ARBA" id="ARBA00022723"/>
    </source>
</evidence>
<protein>
    <submittedName>
        <fullName evidence="10">Cytochrome-c peroxidase</fullName>
    </submittedName>
</protein>
<dbReference type="GO" id="GO:0046872">
    <property type="term" value="F:metal ion binding"/>
    <property type="evidence" value="ECO:0007669"/>
    <property type="project" value="UniProtKB-KW"/>
</dbReference>